<keyword evidence="4" id="KW-1185">Reference proteome</keyword>
<dbReference type="OrthoDB" id="6513042at2759"/>
<dbReference type="GeneID" id="54296345"/>
<protein>
    <recommendedName>
        <fullName evidence="2">5'-3' DNA helicase ZGRF1-like N-terminal domain-containing protein</fullName>
    </recommendedName>
</protein>
<dbReference type="InterPro" id="IPR052800">
    <property type="entry name" value="DNA_Repair_Helicase_ZGRF1"/>
</dbReference>
<dbReference type="PANTHER" id="PTHR28535">
    <property type="entry name" value="ZINC FINGER GRF-TYPE CONTAINING 1"/>
    <property type="match status" value="1"/>
</dbReference>
<feature type="non-terminal residue" evidence="3">
    <location>
        <position position="277"/>
    </location>
</feature>
<dbReference type="Proteomes" id="UP000799438">
    <property type="component" value="Unassembled WGS sequence"/>
</dbReference>
<sequence length="277" mass="30534">MVFSSHRGSIASTVEAAKTAPVHEFRCLYTHDLRRKQKRWQDGFLKFHTFNKRVMVYDQPRNYIGDTHWKDGDTLVEGDELALENGVIVQVGEAVATTETDLTPILQKKKPREPATLATPIRSNLPTPGVRSSGLRIPSQRPLHRPLTALLGTPKGAQGRAMVPVKSPFEERRAKMDQENEWASERAAKRLKVAEAGQARHAVVAAETPRPKARNLMGVGTSNARGQAAQKTPLAQRTANGIFASTGGPVELIDITSDNDDNYSDVTLPETPPTFKR</sequence>
<dbReference type="PANTHER" id="PTHR28535:SF1">
    <property type="entry name" value="PROTEIN ZGRF1"/>
    <property type="match status" value="1"/>
</dbReference>
<dbReference type="GO" id="GO:0005634">
    <property type="term" value="C:nucleus"/>
    <property type="evidence" value="ECO:0007669"/>
    <property type="project" value="TreeGrafter"/>
</dbReference>
<dbReference type="InterPro" id="IPR018838">
    <property type="entry name" value="ZGRF1-like_N"/>
</dbReference>
<dbReference type="RefSeq" id="XP_033400038.1">
    <property type="nucleotide sequence ID" value="XM_033538849.1"/>
</dbReference>
<dbReference type="Pfam" id="PF10382">
    <property type="entry name" value="ZGRF1-like_N"/>
    <property type="match status" value="1"/>
</dbReference>
<organism evidence="3 4">
    <name type="scientific">Aplosporella prunicola CBS 121167</name>
    <dbReference type="NCBI Taxonomy" id="1176127"/>
    <lineage>
        <taxon>Eukaryota</taxon>
        <taxon>Fungi</taxon>
        <taxon>Dikarya</taxon>
        <taxon>Ascomycota</taxon>
        <taxon>Pezizomycotina</taxon>
        <taxon>Dothideomycetes</taxon>
        <taxon>Dothideomycetes incertae sedis</taxon>
        <taxon>Botryosphaeriales</taxon>
        <taxon>Aplosporellaceae</taxon>
        <taxon>Aplosporella</taxon>
    </lineage>
</organism>
<dbReference type="AlphaFoldDB" id="A0A6A6BJX4"/>
<proteinExistence type="predicted"/>
<gene>
    <name evidence="3" type="ORF">K452DRAFT_267627</name>
</gene>
<feature type="domain" description="5'-3' DNA helicase ZGRF1-like N-terminal" evidence="2">
    <location>
        <begin position="22"/>
        <end position="102"/>
    </location>
</feature>
<dbReference type="GO" id="GO:0035861">
    <property type="term" value="C:site of double-strand break"/>
    <property type="evidence" value="ECO:0007669"/>
    <property type="project" value="TreeGrafter"/>
</dbReference>
<evidence type="ECO:0000256" key="1">
    <source>
        <dbReference type="SAM" id="MobiDB-lite"/>
    </source>
</evidence>
<dbReference type="EMBL" id="ML995480">
    <property type="protein sequence ID" value="KAF2144326.1"/>
    <property type="molecule type" value="Genomic_DNA"/>
</dbReference>
<name>A0A6A6BJX4_9PEZI</name>
<dbReference type="GO" id="GO:0006302">
    <property type="term" value="P:double-strand break repair"/>
    <property type="evidence" value="ECO:0007669"/>
    <property type="project" value="TreeGrafter"/>
</dbReference>
<evidence type="ECO:0000313" key="3">
    <source>
        <dbReference type="EMBL" id="KAF2144326.1"/>
    </source>
</evidence>
<evidence type="ECO:0000259" key="2">
    <source>
        <dbReference type="Pfam" id="PF10382"/>
    </source>
</evidence>
<feature type="region of interest" description="Disordered" evidence="1">
    <location>
        <begin position="255"/>
        <end position="277"/>
    </location>
</feature>
<evidence type="ECO:0000313" key="4">
    <source>
        <dbReference type="Proteomes" id="UP000799438"/>
    </source>
</evidence>
<accession>A0A6A6BJX4</accession>
<reference evidence="3" key="1">
    <citation type="journal article" date="2020" name="Stud. Mycol.">
        <title>101 Dothideomycetes genomes: a test case for predicting lifestyles and emergence of pathogens.</title>
        <authorList>
            <person name="Haridas S."/>
            <person name="Albert R."/>
            <person name="Binder M."/>
            <person name="Bloem J."/>
            <person name="Labutti K."/>
            <person name="Salamov A."/>
            <person name="Andreopoulos B."/>
            <person name="Baker S."/>
            <person name="Barry K."/>
            <person name="Bills G."/>
            <person name="Bluhm B."/>
            <person name="Cannon C."/>
            <person name="Castanera R."/>
            <person name="Culley D."/>
            <person name="Daum C."/>
            <person name="Ezra D."/>
            <person name="Gonzalez J."/>
            <person name="Henrissat B."/>
            <person name="Kuo A."/>
            <person name="Liang C."/>
            <person name="Lipzen A."/>
            <person name="Lutzoni F."/>
            <person name="Magnuson J."/>
            <person name="Mondo S."/>
            <person name="Nolan M."/>
            <person name="Ohm R."/>
            <person name="Pangilinan J."/>
            <person name="Park H.-J."/>
            <person name="Ramirez L."/>
            <person name="Alfaro M."/>
            <person name="Sun H."/>
            <person name="Tritt A."/>
            <person name="Yoshinaga Y."/>
            <person name="Zwiers L.-H."/>
            <person name="Turgeon B."/>
            <person name="Goodwin S."/>
            <person name="Spatafora J."/>
            <person name="Crous P."/>
            <person name="Grigoriev I."/>
        </authorList>
    </citation>
    <scope>NUCLEOTIDE SEQUENCE</scope>
    <source>
        <strain evidence="3">CBS 121167</strain>
    </source>
</reference>